<evidence type="ECO:0000313" key="3">
    <source>
        <dbReference type="Proteomes" id="UP001153269"/>
    </source>
</evidence>
<proteinExistence type="predicted"/>
<dbReference type="EMBL" id="CADEAL010001212">
    <property type="protein sequence ID" value="CAB1430180.1"/>
    <property type="molecule type" value="Genomic_DNA"/>
</dbReference>
<reference evidence="2" key="1">
    <citation type="submission" date="2020-03" db="EMBL/GenBank/DDBJ databases">
        <authorList>
            <person name="Weist P."/>
        </authorList>
    </citation>
    <scope>NUCLEOTIDE SEQUENCE</scope>
</reference>
<protein>
    <submittedName>
        <fullName evidence="2">Uncharacterized protein</fullName>
    </submittedName>
</protein>
<feature type="region of interest" description="Disordered" evidence="1">
    <location>
        <begin position="1"/>
        <end position="46"/>
    </location>
</feature>
<sequence>MERGARLLHARSPPAARKDSVGSVAGSRVARSAERRPAKLAHRSAAQPLSTVKDALSLTALANVGLLSQEQNDQFGFLSFQTKLSQGDQSNQQAPGCDSWKRFPMTVCLSVHSQSDLMMELRGDSGK</sequence>
<evidence type="ECO:0000313" key="2">
    <source>
        <dbReference type="EMBL" id="CAB1430180.1"/>
    </source>
</evidence>
<organism evidence="2 3">
    <name type="scientific">Pleuronectes platessa</name>
    <name type="common">European plaice</name>
    <dbReference type="NCBI Taxonomy" id="8262"/>
    <lineage>
        <taxon>Eukaryota</taxon>
        <taxon>Metazoa</taxon>
        <taxon>Chordata</taxon>
        <taxon>Craniata</taxon>
        <taxon>Vertebrata</taxon>
        <taxon>Euteleostomi</taxon>
        <taxon>Actinopterygii</taxon>
        <taxon>Neopterygii</taxon>
        <taxon>Teleostei</taxon>
        <taxon>Neoteleostei</taxon>
        <taxon>Acanthomorphata</taxon>
        <taxon>Carangaria</taxon>
        <taxon>Pleuronectiformes</taxon>
        <taxon>Pleuronectoidei</taxon>
        <taxon>Pleuronectidae</taxon>
        <taxon>Pleuronectes</taxon>
    </lineage>
</organism>
<keyword evidence="3" id="KW-1185">Reference proteome</keyword>
<evidence type="ECO:0000256" key="1">
    <source>
        <dbReference type="SAM" id="MobiDB-lite"/>
    </source>
</evidence>
<dbReference type="Proteomes" id="UP001153269">
    <property type="component" value="Unassembled WGS sequence"/>
</dbReference>
<comment type="caution">
    <text evidence="2">The sequence shown here is derived from an EMBL/GenBank/DDBJ whole genome shotgun (WGS) entry which is preliminary data.</text>
</comment>
<name>A0A9N7UG59_PLEPL</name>
<gene>
    <name evidence="2" type="ORF">PLEPLA_LOCUS18162</name>
</gene>
<accession>A0A9N7UG59</accession>
<dbReference type="AlphaFoldDB" id="A0A9N7UG59"/>